<dbReference type="AlphaFoldDB" id="A0A9W9TSJ9"/>
<dbReference type="GeneID" id="83200836"/>
<comment type="caution">
    <text evidence="1">The sequence shown here is derived from an EMBL/GenBank/DDBJ whole genome shotgun (WGS) entry which is preliminary data.</text>
</comment>
<accession>A0A9W9TSJ9</accession>
<organism evidence="1 2">
    <name type="scientific">Penicillium chermesinum</name>
    <dbReference type="NCBI Taxonomy" id="63820"/>
    <lineage>
        <taxon>Eukaryota</taxon>
        <taxon>Fungi</taxon>
        <taxon>Dikarya</taxon>
        <taxon>Ascomycota</taxon>
        <taxon>Pezizomycotina</taxon>
        <taxon>Eurotiomycetes</taxon>
        <taxon>Eurotiomycetidae</taxon>
        <taxon>Eurotiales</taxon>
        <taxon>Aspergillaceae</taxon>
        <taxon>Penicillium</taxon>
    </lineage>
</organism>
<gene>
    <name evidence="1" type="ORF">N7468_004236</name>
</gene>
<evidence type="ECO:0000313" key="2">
    <source>
        <dbReference type="Proteomes" id="UP001150941"/>
    </source>
</evidence>
<evidence type="ECO:0000313" key="1">
    <source>
        <dbReference type="EMBL" id="KAJ5239617.1"/>
    </source>
</evidence>
<proteinExistence type="predicted"/>
<dbReference type="Proteomes" id="UP001150941">
    <property type="component" value="Unassembled WGS sequence"/>
</dbReference>
<reference evidence="1" key="2">
    <citation type="journal article" date="2023" name="IMA Fungus">
        <title>Comparative genomic study of the Penicillium genus elucidates a diverse pangenome and 15 lateral gene transfer events.</title>
        <authorList>
            <person name="Petersen C."/>
            <person name="Sorensen T."/>
            <person name="Nielsen M.R."/>
            <person name="Sondergaard T.E."/>
            <person name="Sorensen J.L."/>
            <person name="Fitzpatrick D.A."/>
            <person name="Frisvad J.C."/>
            <person name="Nielsen K.L."/>
        </authorList>
    </citation>
    <scope>NUCLEOTIDE SEQUENCE</scope>
    <source>
        <strain evidence="1">IBT 19713</strain>
    </source>
</reference>
<dbReference type="EMBL" id="JAPQKS010000003">
    <property type="protein sequence ID" value="KAJ5239617.1"/>
    <property type="molecule type" value="Genomic_DNA"/>
</dbReference>
<name>A0A9W9TSJ9_9EURO</name>
<dbReference type="OrthoDB" id="47007at2759"/>
<reference evidence="1" key="1">
    <citation type="submission" date="2022-11" db="EMBL/GenBank/DDBJ databases">
        <authorList>
            <person name="Petersen C."/>
        </authorList>
    </citation>
    <scope>NUCLEOTIDE SEQUENCE</scope>
    <source>
        <strain evidence="1">IBT 19713</strain>
    </source>
</reference>
<keyword evidence="2" id="KW-1185">Reference proteome</keyword>
<sequence>MKPFDGAQKLFELLQSCNVLMSITLIVGDKTQGAARQPDPASYFNVLVPALKARAFDTAGDDWNVLVVGDTEADLGFALNIKGLNLSGVGMATVTWRVVKSFSSMSSSTI</sequence>
<protein>
    <recommendedName>
        <fullName evidence="3">Phosphoglycolate phosphatase</fullName>
    </recommendedName>
</protein>
<evidence type="ECO:0008006" key="3">
    <source>
        <dbReference type="Google" id="ProtNLM"/>
    </source>
</evidence>
<dbReference type="RefSeq" id="XP_058332536.1">
    <property type="nucleotide sequence ID" value="XM_058473533.1"/>
</dbReference>